<feature type="signal peptide" evidence="2">
    <location>
        <begin position="1"/>
        <end position="19"/>
    </location>
</feature>
<feature type="domain" description="CBM-cenC" evidence="3">
    <location>
        <begin position="447"/>
        <end position="577"/>
    </location>
</feature>
<keyword evidence="2" id="KW-0732">Signal</keyword>
<gene>
    <name evidence="4" type="ORF">AAIA72_11435</name>
</gene>
<dbReference type="AlphaFoldDB" id="A0AB39UTR8"/>
<organism evidence="4">
    <name type="scientific">Thermohahella caldifontis</name>
    <dbReference type="NCBI Taxonomy" id="3142973"/>
    <lineage>
        <taxon>Bacteria</taxon>
        <taxon>Pseudomonadati</taxon>
        <taxon>Pseudomonadota</taxon>
        <taxon>Gammaproteobacteria</taxon>
        <taxon>Oceanospirillales</taxon>
        <taxon>Hahellaceae</taxon>
        <taxon>Thermohahella</taxon>
    </lineage>
</organism>
<dbReference type="KEGG" id="tcd:AAIA72_11435"/>
<evidence type="ECO:0000313" key="4">
    <source>
        <dbReference type="EMBL" id="XDT71415.1"/>
    </source>
</evidence>
<proteinExistence type="predicted"/>
<feature type="chain" id="PRO_5044275128" evidence="2">
    <location>
        <begin position="20"/>
        <end position="591"/>
    </location>
</feature>
<feature type="domain" description="CBM-cenC" evidence="3">
    <location>
        <begin position="291"/>
        <end position="424"/>
    </location>
</feature>
<accession>A0AB39UTR8</accession>
<protein>
    <submittedName>
        <fullName evidence="4">Carbohydrate binding domain-containing protein</fullName>
    </submittedName>
</protein>
<dbReference type="Pfam" id="PF02018">
    <property type="entry name" value="CBM_4_9"/>
    <property type="match status" value="2"/>
</dbReference>
<dbReference type="Gene3D" id="2.60.120.260">
    <property type="entry name" value="Galactose-binding domain-like"/>
    <property type="match status" value="2"/>
</dbReference>
<dbReference type="Gene3D" id="3.40.390.10">
    <property type="entry name" value="Collagenase (Catalytic Domain)"/>
    <property type="match status" value="1"/>
</dbReference>
<dbReference type="InterPro" id="IPR003305">
    <property type="entry name" value="CenC_carb-bd"/>
</dbReference>
<sequence length="591" mass="63553">MTRLRTSLNWLAAAALASAAPVTLAETADLLVLYTDSATQHPNGRDIQARIQAAVEWTNQALRNSQTDFQLRLVKVAKADAKYNGNLTSSDLSALRNDPDVARLRREVGADFVTMIGPSREWCGIGYVSSGNASTGQLYSSSSGWAYNLVSISCGFATFAHELGHNFGLGHSNLQNSRGGVWPWARGHGEVGVFTTIMGYTSAFQTNNRVQYYSNPNLNTCEGRACGVPVGQSMEADSAQNIRRLNSQLAAFLPTVVDGGGNGGGNGGGTGGGNGGGTGGSLCPAGTPETNLVQEGEFNALDPWASAFGRSALDTWQETTDNCVDNRLRITQRTAWYSGVSQDLTEALAQGGTFALNLKARLDAAQSGQRAYATLRLRDSAGFRYQYLAVSTLKGTDWADLAAEFKPDWRGTPQKAELLIYGPAAGSDLLVDKVSLVKKQSTTPPAHLYAASFEKDLDGWKSGWGARLDRVTDAAEGSYALRVTGRDSWADGAWQDLTGLLTAGTDYRVQASVKHGSRKGNQNYTLYLLYRDNSGWHWQRLYRGAQAGGRWNTLSADFRITASGLTDTRLYVMGPASGVNFKLDAVTVDKR</sequence>
<dbReference type="SUPFAM" id="SSF55486">
    <property type="entry name" value="Metalloproteases ('zincins'), catalytic domain"/>
    <property type="match status" value="1"/>
</dbReference>
<name>A0AB39UTR8_9GAMM</name>
<evidence type="ECO:0000259" key="3">
    <source>
        <dbReference type="Pfam" id="PF02018"/>
    </source>
</evidence>
<dbReference type="GO" id="GO:0008237">
    <property type="term" value="F:metallopeptidase activity"/>
    <property type="evidence" value="ECO:0007669"/>
    <property type="project" value="InterPro"/>
</dbReference>
<evidence type="ECO:0000256" key="2">
    <source>
        <dbReference type="SAM" id="SignalP"/>
    </source>
</evidence>
<dbReference type="SUPFAM" id="SSF49785">
    <property type="entry name" value="Galactose-binding domain-like"/>
    <property type="match status" value="2"/>
</dbReference>
<evidence type="ECO:0000256" key="1">
    <source>
        <dbReference type="ARBA" id="ARBA00022801"/>
    </source>
</evidence>
<dbReference type="InterPro" id="IPR008979">
    <property type="entry name" value="Galactose-bd-like_sf"/>
</dbReference>
<dbReference type="InterPro" id="IPR024079">
    <property type="entry name" value="MetalloPept_cat_dom_sf"/>
</dbReference>
<dbReference type="Pfam" id="PF13582">
    <property type="entry name" value="Reprolysin_3"/>
    <property type="match status" value="1"/>
</dbReference>
<reference evidence="4" key="1">
    <citation type="submission" date="2024-05" db="EMBL/GenBank/DDBJ databases">
        <title>Genome sequencing of novel strain.</title>
        <authorList>
            <person name="Ganbat D."/>
            <person name="Ganbat S."/>
            <person name="Lee S.-J."/>
        </authorList>
    </citation>
    <scope>NUCLEOTIDE SEQUENCE</scope>
    <source>
        <strain evidence="4">SMD15-11</strain>
    </source>
</reference>
<keyword evidence="1" id="KW-0378">Hydrolase</keyword>
<dbReference type="GO" id="GO:0016798">
    <property type="term" value="F:hydrolase activity, acting on glycosyl bonds"/>
    <property type="evidence" value="ECO:0007669"/>
    <property type="project" value="InterPro"/>
</dbReference>
<dbReference type="EMBL" id="CP154858">
    <property type="protein sequence ID" value="XDT71415.1"/>
    <property type="molecule type" value="Genomic_DNA"/>
</dbReference>
<dbReference type="RefSeq" id="WP_369600451.1">
    <property type="nucleotide sequence ID" value="NZ_CP154858.1"/>
</dbReference>